<reference evidence="1 2" key="1">
    <citation type="submission" date="2019-09" db="EMBL/GenBank/DDBJ databases">
        <title>Hybrid Assembly of the complete Genome of the Deep-Sea Bacterium Moritella marina from long Nanopore and Illumina reads.</title>
        <authorList>
            <person name="Magin S."/>
            <person name="Georgoulis A."/>
            <person name="Papadimitriou K."/>
            <person name="Iliakis G."/>
            <person name="Vorgias C.E."/>
        </authorList>
    </citation>
    <scope>NUCLEOTIDE SEQUENCE [LARGE SCALE GENOMIC DNA]</scope>
    <source>
        <strain evidence="1 2">MP-1</strain>
    </source>
</reference>
<dbReference type="Proteomes" id="UP000327424">
    <property type="component" value="Chromosome"/>
</dbReference>
<protein>
    <recommendedName>
        <fullName evidence="3">DUF2846 domain-containing protein</fullName>
    </recommendedName>
</protein>
<dbReference type="EMBL" id="CP044399">
    <property type="protein sequence ID" value="QFI39958.1"/>
    <property type="molecule type" value="Genomic_DNA"/>
</dbReference>
<organism evidence="1 2">
    <name type="scientific">Moritella marina ATCC 15381</name>
    <dbReference type="NCBI Taxonomy" id="1202962"/>
    <lineage>
        <taxon>Bacteria</taxon>
        <taxon>Pseudomonadati</taxon>
        <taxon>Pseudomonadota</taxon>
        <taxon>Gammaproteobacteria</taxon>
        <taxon>Alteromonadales</taxon>
        <taxon>Moritellaceae</taxon>
        <taxon>Moritella</taxon>
    </lineage>
</organism>
<evidence type="ECO:0008006" key="3">
    <source>
        <dbReference type="Google" id="ProtNLM"/>
    </source>
</evidence>
<dbReference type="KEGG" id="mmaa:FR932_20130"/>
<keyword evidence="2" id="KW-1185">Reference proteome</keyword>
<proteinExistence type="predicted"/>
<dbReference type="RefSeq" id="WP_019441350.1">
    <property type="nucleotide sequence ID" value="NZ_ALOE01000017.1"/>
</dbReference>
<dbReference type="PROSITE" id="PS51257">
    <property type="entry name" value="PROKAR_LIPOPROTEIN"/>
    <property type="match status" value="1"/>
</dbReference>
<dbReference type="OrthoDB" id="6227452at2"/>
<name>A0A5J6WRU1_MORMI</name>
<evidence type="ECO:0000313" key="2">
    <source>
        <dbReference type="Proteomes" id="UP000327424"/>
    </source>
</evidence>
<dbReference type="AlphaFoldDB" id="A0A5J6WRU1"/>
<gene>
    <name evidence="1" type="ORF">FR932_20130</name>
</gene>
<evidence type="ECO:0000313" key="1">
    <source>
        <dbReference type="EMBL" id="QFI39958.1"/>
    </source>
</evidence>
<accession>A0A5J6WRU1</accession>
<sequence>MKNIIILLFITFVTACGYNSGTSTSEPVAYLYFTGEAKGAMVYIDDLAPFKINKTGIKNQYQVIPGKHQVIIKHEEKILVNRNVLLGDGHEKEFFVPKVH</sequence>